<dbReference type="AlphaFoldDB" id="X0ZQS2"/>
<proteinExistence type="predicted"/>
<evidence type="ECO:0000313" key="1">
    <source>
        <dbReference type="EMBL" id="GAG72035.1"/>
    </source>
</evidence>
<gene>
    <name evidence="1" type="ORF">S01H4_05625</name>
</gene>
<comment type="caution">
    <text evidence="1">The sequence shown here is derived from an EMBL/GenBank/DDBJ whole genome shotgun (WGS) entry which is preliminary data.</text>
</comment>
<organism evidence="1">
    <name type="scientific">marine sediment metagenome</name>
    <dbReference type="NCBI Taxonomy" id="412755"/>
    <lineage>
        <taxon>unclassified sequences</taxon>
        <taxon>metagenomes</taxon>
        <taxon>ecological metagenomes</taxon>
    </lineage>
</organism>
<protein>
    <submittedName>
        <fullName evidence="1">Uncharacterized protein</fullName>
    </submittedName>
</protein>
<name>X0ZQS2_9ZZZZ</name>
<sequence length="55" mass="6244">MKDLIMKINLEDSDKLKPLLHVIAWQEHCYRAITGINPKSDTLINKGQNGKPKGE</sequence>
<reference evidence="1" key="1">
    <citation type="journal article" date="2014" name="Front. Microbiol.">
        <title>High frequency of phylogenetically diverse reductive dehalogenase-homologous genes in deep subseafloor sedimentary metagenomes.</title>
        <authorList>
            <person name="Kawai M."/>
            <person name="Futagami T."/>
            <person name="Toyoda A."/>
            <person name="Takaki Y."/>
            <person name="Nishi S."/>
            <person name="Hori S."/>
            <person name="Arai W."/>
            <person name="Tsubouchi T."/>
            <person name="Morono Y."/>
            <person name="Uchiyama I."/>
            <person name="Ito T."/>
            <person name="Fujiyama A."/>
            <person name="Inagaki F."/>
            <person name="Takami H."/>
        </authorList>
    </citation>
    <scope>NUCLEOTIDE SEQUENCE</scope>
    <source>
        <strain evidence="1">Expedition CK06-06</strain>
    </source>
</reference>
<dbReference type="EMBL" id="BART01001650">
    <property type="protein sequence ID" value="GAG72035.1"/>
    <property type="molecule type" value="Genomic_DNA"/>
</dbReference>
<accession>X0ZQS2</accession>